<dbReference type="SUPFAM" id="SSF48452">
    <property type="entry name" value="TPR-like"/>
    <property type="match status" value="1"/>
</dbReference>
<dbReference type="InterPro" id="IPR027417">
    <property type="entry name" value="P-loop_NTPase"/>
</dbReference>
<dbReference type="KEGG" id="ter:Tery_3140"/>
<dbReference type="InterPro" id="IPR026634">
    <property type="entry name" value="TPST-like"/>
</dbReference>
<keyword evidence="2" id="KW-0802">TPR repeat</keyword>
<reference evidence="3" key="1">
    <citation type="submission" date="2006-06" db="EMBL/GenBank/DDBJ databases">
        <title>Complete sequence of Trichodesmium erythraeum IMS101.</title>
        <authorList>
            <consortium name="US DOE Joint Genome Institute"/>
            <person name="Copeland A."/>
            <person name="Lucas S."/>
            <person name="Lapidus A."/>
            <person name="Barry K."/>
            <person name="Detter J.C."/>
            <person name="Glavina del Rio T."/>
            <person name="Hammon N."/>
            <person name="Israni S."/>
            <person name="Dalin E."/>
            <person name="Tice H."/>
            <person name="Pitluck S."/>
            <person name="Kiss H."/>
            <person name="Munk A.C."/>
            <person name="Brettin T."/>
            <person name="Bruce D."/>
            <person name="Han C."/>
            <person name="Tapia R."/>
            <person name="Gilna P."/>
            <person name="Schmutz J."/>
            <person name="Larimer F."/>
            <person name="Land M."/>
            <person name="Hauser L."/>
            <person name="Kyrpides N."/>
            <person name="Kim E."/>
            <person name="Richardson P."/>
        </authorList>
    </citation>
    <scope>NUCLEOTIDE SEQUENCE [LARGE SCALE GENOMIC DNA]</scope>
    <source>
        <strain evidence="3">IMS101</strain>
    </source>
</reference>
<dbReference type="SUPFAM" id="SSF52540">
    <property type="entry name" value="P-loop containing nucleoside triphosphate hydrolases"/>
    <property type="match status" value="1"/>
</dbReference>
<accession>Q10ZQ4</accession>
<organism evidence="3">
    <name type="scientific">Trichodesmium erythraeum (strain IMS101)</name>
    <dbReference type="NCBI Taxonomy" id="203124"/>
    <lineage>
        <taxon>Bacteria</taxon>
        <taxon>Bacillati</taxon>
        <taxon>Cyanobacteriota</taxon>
        <taxon>Cyanophyceae</taxon>
        <taxon>Oscillatoriophycideae</taxon>
        <taxon>Oscillatoriales</taxon>
        <taxon>Microcoleaceae</taxon>
        <taxon>Trichodesmium</taxon>
    </lineage>
</organism>
<protein>
    <submittedName>
        <fullName evidence="3">Sulfotransferase</fullName>
    </submittedName>
</protein>
<dbReference type="AlphaFoldDB" id="Q10ZQ4"/>
<evidence type="ECO:0000313" key="3">
    <source>
        <dbReference type="EMBL" id="ABG52270.1"/>
    </source>
</evidence>
<dbReference type="RefSeq" id="WP_011612618.1">
    <property type="nucleotide sequence ID" value="NC_008312.1"/>
</dbReference>
<dbReference type="Pfam" id="PF13469">
    <property type="entry name" value="Sulfotransfer_3"/>
    <property type="match status" value="1"/>
</dbReference>
<keyword evidence="1 3" id="KW-0808">Transferase</keyword>
<dbReference type="eggNOG" id="COG0457">
    <property type="taxonomic scope" value="Bacteria"/>
</dbReference>
<dbReference type="Pfam" id="PF13181">
    <property type="entry name" value="TPR_8"/>
    <property type="match status" value="2"/>
</dbReference>
<feature type="repeat" description="TPR" evidence="2">
    <location>
        <begin position="360"/>
        <end position="393"/>
    </location>
</feature>
<name>Q10ZQ4_TRIEI</name>
<sequence length="430" mass="50263">MSDFSQKNLIFLISQPRAGSTLTQRILGSHQDIHTISEPWIMLHPFYALRDKGCQMEYSAVNSKKGLNNFLWLHPQGEEAYFQSVNKMCLNLYEGVIKESGKKYFLDKTPRYYYILPELYRTFPSAKYIFLLRNPLAVLCSIFNTFIQEHWWRIQYYQGDLLKAPILIAQGMVELQNKSIVLSYEHLLVNPNQEIKKVCKFLNIPFDEKILNYGESSSQKWEFGDQSQIYQEKTPNSQHRDRWKKDLDNPIIWQCVSNYLEFLGNDLLNSLGYSYEEVKNILSDYSYQTNIVLPPALKDFFTSANLFKNKALQPYLEAVELNPQIFHPYLDLGKALLEKKDFKKALNYLQIALKLAPYIPEIHFLIGENLLGLGELDQAIIYYQKTIDLDFRFVKNYDKIESTIMALKEVAQVNPNHQEIANLIKTITNI</sequence>
<dbReference type="SMART" id="SM00028">
    <property type="entry name" value="TPR"/>
    <property type="match status" value="2"/>
</dbReference>
<dbReference type="EMBL" id="CP000393">
    <property type="protein sequence ID" value="ABG52270.1"/>
    <property type="molecule type" value="Genomic_DNA"/>
</dbReference>
<feature type="repeat" description="TPR" evidence="2">
    <location>
        <begin position="326"/>
        <end position="359"/>
    </location>
</feature>
<evidence type="ECO:0000256" key="1">
    <source>
        <dbReference type="ARBA" id="ARBA00022679"/>
    </source>
</evidence>
<dbReference type="OrthoDB" id="536969at2"/>
<proteinExistence type="predicted"/>
<dbReference type="PANTHER" id="PTHR12788">
    <property type="entry name" value="PROTEIN-TYROSINE SULFOTRANSFERASE 2"/>
    <property type="match status" value="1"/>
</dbReference>
<dbReference type="PANTHER" id="PTHR12788:SF10">
    <property type="entry name" value="PROTEIN-TYROSINE SULFOTRANSFERASE"/>
    <property type="match status" value="1"/>
</dbReference>
<dbReference type="GO" id="GO:0008476">
    <property type="term" value="F:protein-tyrosine sulfotransferase activity"/>
    <property type="evidence" value="ECO:0007669"/>
    <property type="project" value="InterPro"/>
</dbReference>
<gene>
    <name evidence="3" type="ordered locus">Tery_3140</name>
</gene>
<dbReference type="PROSITE" id="PS50005">
    <property type="entry name" value="TPR"/>
    <property type="match status" value="2"/>
</dbReference>
<dbReference type="InterPro" id="IPR011990">
    <property type="entry name" value="TPR-like_helical_dom_sf"/>
</dbReference>
<dbReference type="HOGENOM" id="CLU_637669_0_0_3"/>
<dbReference type="Gene3D" id="1.25.40.10">
    <property type="entry name" value="Tetratricopeptide repeat domain"/>
    <property type="match status" value="1"/>
</dbReference>
<evidence type="ECO:0000256" key="2">
    <source>
        <dbReference type="PROSITE-ProRule" id="PRU00339"/>
    </source>
</evidence>
<dbReference type="STRING" id="203124.Tery_3140"/>
<dbReference type="InterPro" id="IPR019734">
    <property type="entry name" value="TPR_rpt"/>
</dbReference>
<dbReference type="Gene3D" id="3.40.50.300">
    <property type="entry name" value="P-loop containing nucleotide triphosphate hydrolases"/>
    <property type="match status" value="1"/>
</dbReference>